<reference evidence="1 2" key="1">
    <citation type="submission" date="2020-07" db="EMBL/GenBank/DDBJ databases">
        <title>Characterization and genome sequencing of isolate MD1, a novel member within the family Lachnospiraceae.</title>
        <authorList>
            <person name="Rettenmaier R."/>
            <person name="Di Bello L."/>
            <person name="Zinser C."/>
            <person name="Scheitz K."/>
            <person name="Liebl W."/>
            <person name="Zverlov V."/>
        </authorList>
    </citation>
    <scope>NUCLEOTIDE SEQUENCE [LARGE SCALE GENOMIC DNA]</scope>
    <source>
        <strain evidence="1 2">MD1</strain>
    </source>
</reference>
<protein>
    <submittedName>
        <fullName evidence="1">DUF2935 domain-containing protein</fullName>
    </submittedName>
</protein>
<name>A0A839JX36_9FIRM</name>
<dbReference type="SUPFAM" id="SSF158430">
    <property type="entry name" value="Bacillus cereus metalloprotein-like"/>
    <property type="match status" value="2"/>
</dbReference>
<dbReference type="Pfam" id="PF11155">
    <property type="entry name" value="DUF2935"/>
    <property type="match status" value="2"/>
</dbReference>
<evidence type="ECO:0000313" key="1">
    <source>
        <dbReference type="EMBL" id="MBB2182245.1"/>
    </source>
</evidence>
<dbReference type="Proteomes" id="UP000574276">
    <property type="component" value="Unassembled WGS sequence"/>
</dbReference>
<dbReference type="RefSeq" id="WP_228351972.1">
    <property type="nucleotide sequence ID" value="NZ_JACEGA010000001.1"/>
</dbReference>
<dbReference type="InterPro" id="IPR021328">
    <property type="entry name" value="CotB-like"/>
</dbReference>
<keyword evidence="2" id="KW-1185">Reference proteome</keyword>
<sequence>MLSCFDYVRQSLETHLFFARIMKEHAFFLQIGFTPRDRKYAQHAEKLRACFDELLSDVISISDGVVSEDLLKSGEAATQFTLEAEKVTEFYTGVPINRKLTEAVLGLGCGRDRNDRVLEQRVTIINRKAIKLLNDIIAFKSNILKNVLECRMYTVNYPLLIEHIMREARLYQHIIRRLQSRKEVDLQREALEQEAFWNQIMAEHSKFIRGLLDPTEEELIKTAHNFGKEFDQLTKEARDAMDMANCDSYRVTEESLRATKNIRDFKTQGTEGLLDCQIRSIIIPLLGDHTLREANHFIRLLKIYSRYS</sequence>
<organism evidence="1 2">
    <name type="scientific">Variimorphobacter saccharofermentans</name>
    <dbReference type="NCBI Taxonomy" id="2755051"/>
    <lineage>
        <taxon>Bacteria</taxon>
        <taxon>Bacillati</taxon>
        <taxon>Bacillota</taxon>
        <taxon>Clostridia</taxon>
        <taxon>Lachnospirales</taxon>
        <taxon>Lachnospiraceae</taxon>
        <taxon>Variimorphobacter</taxon>
    </lineage>
</organism>
<gene>
    <name evidence="1" type="ORF">H0486_05070</name>
</gene>
<accession>A0A839JX36</accession>
<dbReference type="Gene3D" id="1.20.1260.120">
    <property type="entry name" value="Protein of unknown function DUF2935"/>
    <property type="match status" value="1"/>
</dbReference>
<comment type="caution">
    <text evidence="1">The sequence shown here is derived from an EMBL/GenBank/DDBJ whole genome shotgun (WGS) entry which is preliminary data.</text>
</comment>
<dbReference type="AlphaFoldDB" id="A0A839JX36"/>
<dbReference type="EMBL" id="JACEGA010000001">
    <property type="protein sequence ID" value="MBB2182245.1"/>
    <property type="molecule type" value="Genomic_DNA"/>
</dbReference>
<proteinExistence type="predicted"/>
<evidence type="ECO:0000313" key="2">
    <source>
        <dbReference type="Proteomes" id="UP000574276"/>
    </source>
</evidence>